<feature type="transmembrane region" description="Helical" evidence="7">
    <location>
        <begin position="78"/>
        <end position="103"/>
    </location>
</feature>
<comment type="similarity">
    <text evidence="7">Belongs to the binding-protein-dependent transport system permease family.</text>
</comment>
<reference evidence="9 10" key="1">
    <citation type="submission" date="2019-05" db="EMBL/GenBank/DDBJ databases">
        <authorList>
            <person name="Narsing Rao M.P."/>
            <person name="Li W.J."/>
        </authorList>
    </citation>
    <scope>NUCLEOTIDE SEQUENCE [LARGE SCALE GENOMIC DNA]</scope>
    <source>
        <strain evidence="9 10">SYSU_K30003</strain>
    </source>
</reference>
<comment type="caution">
    <text evidence="9">The sequence shown here is derived from an EMBL/GenBank/DDBJ whole genome shotgun (WGS) entry which is preliminary data.</text>
</comment>
<evidence type="ECO:0000256" key="2">
    <source>
        <dbReference type="ARBA" id="ARBA00022448"/>
    </source>
</evidence>
<dbReference type="EMBL" id="VCIW01000004">
    <property type="protein sequence ID" value="TLS52613.1"/>
    <property type="molecule type" value="Genomic_DNA"/>
</dbReference>
<feature type="domain" description="ABC transmembrane type-1" evidence="8">
    <location>
        <begin position="78"/>
        <end position="277"/>
    </location>
</feature>
<evidence type="ECO:0000256" key="1">
    <source>
        <dbReference type="ARBA" id="ARBA00004651"/>
    </source>
</evidence>
<organism evidence="9 10">
    <name type="scientific">Paenibacillus antri</name>
    <dbReference type="NCBI Taxonomy" id="2582848"/>
    <lineage>
        <taxon>Bacteria</taxon>
        <taxon>Bacillati</taxon>
        <taxon>Bacillota</taxon>
        <taxon>Bacilli</taxon>
        <taxon>Bacillales</taxon>
        <taxon>Paenibacillaceae</taxon>
        <taxon>Paenibacillus</taxon>
    </lineage>
</organism>
<dbReference type="InterPro" id="IPR000515">
    <property type="entry name" value="MetI-like"/>
</dbReference>
<feature type="transmembrane region" description="Helical" evidence="7">
    <location>
        <begin position="256"/>
        <end position="281"/>
    </location>
</feature>
<gene>
    <name evidence="9" type="ORF">FE782_08225</name>
</gene>
<feature type="transmembrane region" description="Helical" evidence="7">
    <location>
        <begin position="214"/>
        <end position="236"/>
    </location>
</feature>
<accession>A0A5R9GIG5</accession>
<dbReference type="AlphaFoldDB" id="A0A5R9GIG5"/>
<name>A0A5R9GIG5_9BACL</name>
<keyword evidence="4 7" id="KW-0812">Transmembrane</keyword>
<evidence type="ECO:0000313" key="10">
    <source>
        <dbReference type="Proteomes" id="UP000309676"/>
    </source>
</evidence>
<dbReference type="InterPro" id="IPR035906">
    <property type="entry name" value="MetI-like_sf"/>
</dbReference>
<evidence type="ECO:0000259" key="8">
    <source>
        <dbReference type="PROSITE" id="PS50928"/>
    </source>
</evidence>
<dbReference type="PROSITE" id="PS50928">
    <property type="entry name" value="ABC_TM1"/>
    <property type="match status" value="1"/>
</dbReference>
<dbReference type="Proteomes" id="UP000309676">
    <property type="component" value="Unassembled WGS sequence"/>
</dbReference>
<dbReference type="PANTHER" id="PTHR43227:SF3">
    <property type="entry name" value="BINDING-PROTEIN-DEPENDENT TRANSPORT SYSTEMS INNER MEMBRANE COMPONENT"/>
    <property type="match status" value="1"/>
</dbReference>
<keyword evidence="6 7" id="KW-0472">Membrane</keyword>
<protein>
    <submittedName>
        <fullName evidence="9">Sugar ABC transporter permease</fullName>
    </submittedName>
</protein>
<keyword evidence="5 7" id="KW-1133">Transmembrane helix</keyword>
<feature type="transmembrane region" description="Helical" evidence="7">
    <location>
        <begin position="115"/>
        <end position="133"/>
    </location>
</feature>
<dbReference type="Pfam" id="PF00528">
    <property type="entry name" value="BPD_transp_1"/>
    <property type="match status" value="1"/>
</dbReference>
<sequence length="293" mass="33436">MRRFGKMSMRTRHILEGYSFISLWVVGFLMFLAVPFGQSLYYSFNKMTLTNQGLVASFNGLAYYREAFTLDVEFVPKLMSTVTTMVVHVPLIIVFAMFSALLLNRPFRGRMLFRSIFFLPVIIASGMVLQKLLEQGAATLPIFVQYDLARILSQYVPGEVLLPLLRMADSLTLVMWDSGVQILIFLAGLQSISPSLYEAAKCDGATPWESFWKVTFPMITPMILVNILFSIVNSFTKVNNSVMQYIHTVAFKENDYGYGAALGWIYFAIIFAIILLVMLMFRRMDNPYTREGR</sequence>
<proteinExistence type="inferred from homology"/>
<keyword evidence="10" id="KW-1185">Reference proteome</keyword>
<dbReference type="Gene3D" id="1.10.3720.10">
    <property type="entry name" value="MetI-like"/>
    <property type="match status" value="1"/>
</dbReference>
<dbReference type="PANTHER" id="PTHR43227">
    <property type="entry name" value="BLL4140 PROTEIN"/>
    <property type="match status" value="1"/>
</dbReference>
<dbReference type="CDD" id="cd06261">
    <property type="entry name" value="TM_PBP2"/>
    <property type="match status" value="1"/>
</dbReference>
<keyword evidence="2 7" id="KW-0813">Transport</keyword>
<evidence type="ECO:0000256" key="5">
    <source>
        <dbReference type="ARBA" id="ARBA00022989"/>
    </source>
</evidence>
<comment type="subcellular location">
    <subcellularLocation>
        <location evidence="1 7">Cell membrane</location>
        <topology evidence="1 7">Multi-pass membrane protein</topology>
    </subcellularLocation>
</comment>
<evidence type="ECO:0000256" key="6">
    <source>
        <dbReference type="ARBA" id="ARBA00023136"/>
    </source>
</evidence>
<dbReference type="InterPro" id="IPR050809">
    <property type="entry name" value="UgpAE/MalFG_permease"/>
</dbReference>
<keyword evidence="3" id="KW-1003">Cell membrane</keyword>
<dbReference type="RefSeq" id="WP_138193604.1">
    <property type="nucleotide sequence ID" value="NZ_VCIW01000004.1"/>
</dbReference>
<dbReference type="SUPFAM" id="SSF161098">
    <property type="entry name" value="MetI-like"/>
    <property type="match status" value="1"/>
</dbReference>
<evidence type="ECO:0000313" key="9">
    <source>
        <dbReference type="EMBL" id="TLS52613.1"/>
    </source>
</evidence>
<feature type="transmembrane region" description="Helical" evidence="7">
    <location>
        <begin position="21"/>
        <end position="44"/>
    </location>
</feature>
<dbReference type="GO" id="GO:0055085">
    <property type="term" value="P:transmembrane transport"/>
    <property type="evidence" value="ECO:0007669"/>
    <property type="project" value="InterPro"/>
</dbReference>
<evidence type="ECO:0000256" key="7">
    <source>
        <dbReference type="RuleBase" id="RU363032"/>
    </source>
</evidence>
<dbReference type="OrthoDB" id="9788108at2"/>
<evidence type="ECO:0000256" key="4">
    <source>
        <dbReference type="ARBA" id="ARBA00022692"/>
    </source>
</evidence>
<dbReference type="GO" id="GO:0005886">
    <property type="term" value="C:plasma membrane"/>
    <property type="evidence" value="ECO:0007669"/>
    <property type="project" value="UniProtKB-SubCell"/>
</dbReference>
<evidence type="ECO:0000256" key="3">
    <source>
        <dbReference type="ARBA" id="ARBA00022475"/>
    </source>
</evidence>